<dbReference type="PANTHER" id="PTHR14594">
    <property type="entry name" value="CENTROSOMAL PROTEIN OF 70 KDA"/>
    <property type="match status" value="1"/>
</dbReference>
<dbReference type="AlphaFoldDB" id="A0AA88J8U2"/>
<keyword evidence="5" id="KW-0802">TPR repeat</keyword>
<name>A0AA88J8U2_TACVA</name>
<evidence type="ECO:0000313" key="10">
    <source>
        <dbReference type="Proteomes" id="UP001187315"/>
    </source>
</evidence>
<keyword evidence="4" id="KW-0963">Cytoplasm</keyword>
<keyword evidence="10" id="KW-1185">Reference proteome</keyword>
<dbReference type="Proteomes" id="UP001187315">
    <property type="component" value="Unassembled WGS sequence"/>
</dbReference>
<dbReference type="GO" id="GO:0005813">
    <property type="term" value="C:centrosome"/>
    <property type="evidence" value="ECO:0007669"/>
    <property type="project" value="UniProtKB-SubCell"/>
</dbReference>
<keyword evidence="7" id="KW-0206">Cytoskeleton</keyword>
<protein>
    <recommendedName>
        <fullName evidence="3">Centrosomal protein of 70 kDa</fullName>
    </recommendedName>
</protein>
<dbReference type="GO" id="GO:0070507">
    <property type="term" value="P:regulation of microtubule cytoskeleton organization"/>
    <property type="evidence" value="ECO:0007669"/>
    <property type="project" value="InterPro"/>
</dbReference>
<sequence length="154" mass="17041">MSAAPAGGFAYKQEQTEWDAVNRLLQHHGFKPVRFADPTENKNLSDLVLLERWSSSELRLVLKTMLMDSERRQALIQELIQSNSKLKTKTLRVETSCVGRLGVVVKHLSLSAVVVGSNLAQSCTMVCSEEVDVGNSVGESKAKKNEVIGFTVFF</sequence>
<evidence type="ECO:0000256" key="1">
    <source>
        <dbReference type="ARBA" id="ARBA00004300"/>
    </source>
</evidence>
<comment type="caution">
    <text evidence="9">The sequence shown here is derived from an EMBL/GenBank/DDBJ whole genome shotgun (WGS) entry which is preliminary data.</text>
</comment>
<evidence type="ECO:0000313" key="9">
    <source>
        <dbReference type="EMBL" id="KAK2819517.1"/>
    </source>
</evidence>
<evidence type="ECO:0000256" key="3">
    <source>
        <dbReference type="ARBA" id="ARBA00018408"/>
    </source>
</evidence>
<gene>
    <name evidence="9" type="ORF">Q7C36_021163</name>
</gene>
<comment type="subcellular location">
    <subcellularLocation>
        <location evidence="1">Cytoplasm</location>
        <location evidence="1">Cytoskeleton</location>
        <location evidence="1">Microtubule organizing center</location>
        <location evidence="1">Centrosome</location>
    </subcellularLocation>
</comment>
<evidence type="ECO:0000256" key="6">
    <source>
        <dbReference type="ARBA" id="ARBA00023054"/>
    </source>
</evidence>
<keyword evidence="6" id="KW-0175">Coiled coil</keyword>
<evidence type="ECO:0000256" key="2">
    <source>
        <dbReference type="ARBA" id="ARBA00011832"/>
    </source>
</evidence>
<dbReference type="InterPro" id="IPR037692">
    <property type="entry name" value="CEP70"/>
</dbReference>
<evidence type="ECO:0000256" key="8">
    <source>
        <dbReference type="ARBA" id="ARBA00025273"/>
    </source>
</evidence>
<dbReference type="GO" id="GO:0043015">
    <property type="term" value="F:gamma-tubulin binding"/>
    <property type="evidence" value="ECO:0007669"/>
    <property type="project" value="InterPro"/>
</dbReference>
<organism evidence="9 10">
    <name type="scientific">Tachysurus vachellii</name>
    <name type="common">Darkbarbel catfish</name>
    <name type="synonym">Pelteobagrus vachellii</name>
    <dbReference type="NCBI Taxonomy" id="175792"/>
    <lineage>
        <taxon>Eukaryota</taxon>
        <taxon>Metazoa</taxon>
        <taxon>Chordata</taxon>
        <taxon>Craniata</taxon>
        <taxon>Vertebrata</taxon>
        <taxon>Euteleostomi</taxon>
        <taxon>Actinopterygii</taxon>
        <taxon>Neopterygii</taxon>
        <taxon>Teleostei</taxon>
        <taxon>Ostariophysi</taxon>
        <taxon>Siluriformes</taxon>
        <taxon>Bagridae</taxon>
        <taxon>Tachysurus</taxon>
    </lineage>
</organism>
<evidence type="ECO:0000256" key="4">
    <source>
        <dbReference type="ARBA" id="ARBA00022490"/>
    </source>
</evidence>
<reference evidence="9" key="1">
    <citation type="submission" date="2023-08" db="EMBL/GenBank/DDBJ databases">
        <title>Pelteobagrus vachellii genome.</title>
        <authorList>
            <person name="Liu H."/>
        </authorList>
    </citation>
    <scope>NUCLEOTIDE SEQUENCE</scope>
    <source>
        <strain evidence="9">PRFRI_2022a</strain>
        <tissue evidence="9">Muscle</tissue>
    </source>
</reference>
<accession>A0AA88J8U2</accession>
<dbReference type="EMBL" id="JAVHJS010000023">
    <property type="protein sequence ID" value="KAK2819517.1"/>
    <property type="molecule type" value="Genomic_DNA"/>
</dbReference>
<evidence type="ECO:0000256" key="5">
    <source>
        <dbReference type="ARBA" id="ARBA00022803"/>
    </source>
</evidence>
<evidence type="ECO:0000256" key="7">
    <source>
        <dbReference type="ARBA" id="ARBA00023212"/>
    </source>
</evidence>
<proteinExistence type="predicted"/>
<dbReference type="GO" id="GO:0060271">
    <property type="term" value="P:cilium assembly"/>
    <property type="evidence" value="ECO:0007669"/>
    <property type="project" value="InterPro"/>
</dbReference>
<dbReference type="PANTHER" id="PTHR14594:SF1">
    <property type="entry name" value="CENTROSOMAL PROTEIN OF 70 KDA"/>
    <property type="match status" value="1"/>
</dbReference>
<comment type="function">
    <text evidence="8">Plays a role in the organization of both preexisting and nascent microtubules in interphase cells. During mitosis, required for the organization and orientation of the mitotic spindle.</text>
</comment>
<comment type="subunit">
    <text evidence="2">Directly interacts with tubulin-gamma; this interaction determines centrosomal localization.</text>
</comment>